<comment type="similarity">
    <text evidence="1 8">Belongs to the cytidylate kinase family. Type 1 subfamily.</text>
</comment>
<dbReference type="Gene3D" id="3.40.50.300">
    <property type="entry name" value="P-loop containing nucleotide triphosphate hydrolases"/>
    <property type="match status" value="1"/>
</dbReference>
<evidence type="ECO:0000256" key="1">
    <source>
        <dbReference type="ARBA" id="ARBA00009427"/>
    </source>
</evidence>
<name>A0A5C5WCQ0_9BACT</name>
<feature type="domain" description="Cytidylate kinase" evidence="9">
    <location>
        <begin position="3"/>
        <end position="212"/>
    </location>
</feature>
<dbReference type="AlphaFoldDB" id="A0A5C5WCQ0"/>
<evidence type="ECO:0000256" key="7">
    <source>
        <dbReference type="ARBA" id="ARBA00048478"/>
    </source>
</evidence>
<dbReference type="GO" id="GO:0006220">
    <property type="term" value="P:pyrimidine nucleotide metabolic process"/>
    <property type="evidence" value="ECO:0007669"/>
    <property type="project" value="UniProtKB-UniRule"/>
</dbReference>
<dbReference type="PANTHER" id="PTHR21299:SF2">
    <property type="entry name" value="CYTIDYLATE KINASE"/>
    <property type="match status" value="1"/>
</dbReference>
<keyword evidence="4 8" id="KW-0418">Kinase</keyword>
<keyword evidence="11" id="KW-1185">Reference proteome</keyword>
<dbReference type="InterPro" id="IPR011994">
    <property type="entry name" value="Cytidylate_kinase_dom"/>
</dbReference>
<dbReference type="GO" id="GO:0005829">
    <property type="term" value="C:cytosol"/>
    <property type="evidence" value="ECO:0007669"/>
    <property type="project" value="TreeGrafter"/>
</dbReference>
<dbReference type="PANTHER" id="PTHR21299">
    <property type="entry name" value="CYTIDYLATE KINASE/PANTOATE-BETA-ALANINE LIGASE"/>
    <property type="match status" value="1"/>
</dbReference>
<sequence length="232" mass="25202">MIVTIDGPAGAGKSSASRALAARLGFRFLDTGAMYRAVTLAAVRRGVDLEDEEALAAVAADVEITLDGARVLLNGEDVTRAVRTFEITTATRYAADNAAVRARLVEWQREWANETDVVAEGRDQSTVVFPHAECKIFLTASEGVRAERRFLDLVARGEHVTRHEVLEKQQQRDSRDCTRTHGPLVKAPDAIEVSTDGLSPAAVVDRLLEIVERCRPQDSAHASGMPQQGDPS</sequence>
<comment type="subcellular location">
    <subcellularLocation>
        <location evidence="8">Cytoplasm</location>
    </subcellularLocation>
</comment>
<proteinExistence type="inferred from homology"/>
<dbReference type="InterPro" id="IPR003136">
    <property type="entry name" value="Cytidylate_kin"/>
</dbReference>
<evidence type="ECO:0000256" key="6">
    <source>
        <dbReference type="ARBA" id="ARBA00047615"/>
    </source>
</evidence>
<dbReference type="GO" id="GO:0015949">
    <property type="term" value="P:nucleobase-containing small molecule interconversion"/>
    <property type="evidence" value="ECO:0007669"/>
    <property type="project" value="TreeGrafter"/>
</dbReference>
<dbReference type="Proteomes" id="UP000318995">
    <property type="component" value="Unassembled WGS sequence"/>
</dbReference>
<evidence type="ECO:0000313" key="10">
    <source>
        <dbReference type="EMBL" id="TWT48444.1"/>
    </source>
</evidence>
<dbReference type="OrthoDB" id="9807434at2"/>
<dbReference type="RefSeq" id="WP_146570522.1">
    <property type="nucleotide sequence ID" value="NZ_SJPH01000001.1"/>
</dbReference>
<keyword evidence="3 8" id="KW-0547">Nucleotide-binding</keyword>
<evidence type="ECO:0000256" key="3">
    <source>
        <dbReference type="ARBA" id="ARBA00022741"/>
    </source>
</evidence>
<dbReference type="GO" id="GO:0036431">
    <property type="term" value="F:dCMP kinase activity"/>
    <property type="evidence" value="ECO:0007669"/>
    <property type="project" value="InterPro"/>
</dbReference>
<dbReference type="EC" id="2.7.4.25" evidence="8"/>
<feature type="binding site" evidence="8">
    <location>
        <begin position="7"/>
        <end position="15"/>
    </location>
    <ligand>
        <name>ATP</name>
        <dbReference type="ChEBI" id="CHEBI:30616"/>
    </ligand>
</feature>
<dbReference type="Pfam" id="PF02224">
    <property type="entry name" value="Cytidylate_kin"/>
    <property type="match status" value="1"/>
</dbReference>
<evidence type="ECO:0000256" key="5">
    <source>
        <dbReference type="ARBA" id="ARBA00022840"/>
    </source>
</evidence>
<dbReference type="SUPFAM" id="SSF52540">
    <property type="entry name" value="P-loop containing nucleoside triphosphate hydrolases"/>
    <property type="match status" value="1"/>
</dbReference>
<evidence type="ECO:0000256" key="8">
    <source>
        <dbReference type="HAMAP-Rule" id="MF_00238"/>
    </source>
</evidence>
<reference evidence="10 11" key="1">
    <citation type="submission" date="2019-02" db="EMBL/GenBank/DDBJ databases">
        <title>Deep-cultivation of Planctomycetes and their phenomic and genomic characterization uncovers novel biology.</title>
        <authorList>
            <person name="Wiegand S."/>
            <person name="Jogler M."/>
            <person name="Boedeker C."/>
            <person name="Pinto D."/>
            <person name="Vollmers J."/>
            <person name="Rivas-Marin E."/>
            <person name="Kohn T."/>
            <person name="Peeters S.H."/>
            <person name="Heuer A."/>
            <person name="Rast P."/>
            <person name="Oberbeckmann S."/>
            <person name="Bunk B."/>
            <person name="Jeske O."/>
            <person name="Meyerdierks A."/>
            <person name="Storesund J.E."/>
            <person name="Kallscheuer N."/>
            <person name="Luecker S."/>
            <person name="Lage O.M."/>
            <person name="Pohl T."/>
            <person name="Merkel B.J."/>
            <person name="Hornburger P."/>
            <person name="Mueller R.-W."/>
            <person name="Bruemmer F."/>
            <person name="Labrenz M."/>
            <person name="Spormann A.M."/>
            <person name="Op Den Camp H."/>
            <person name="Overmann J."/>
            <person name="Amann R."/>
            <person name="Jetten M.S.M."/>
            <person name="Mascher T."/>
            <person name="Medema M.H."/>
            <person name="Devos D.P."/>
            <person name="Kaster A.-K."/>
            <person name="Ovreas L."/>
            <person name="Rohde M."/>
            <person name="Galperin M.Y."/>
            <person name="Jogler C."/>
        </authorList>
    </citation>
    <scope>NUCLEOTIDE SEQUENCE [LARGE SCALE GENOMIC DNA]</scope>
    <source>
        <strain evidence="10 11">Pla111</strain>
    </source>
</reference>
<gene>
    <name evidence="8 10" type="primary">cmk</name>
    <name evidence="10" type="ORF">Pla111_02120</name>
</gene>
<evidence type="ECO:0000313" key="11">
    <source>
        <dbReference type="Proteomes" id="UP000318995"/>
    </source>
</evidence>
<comment type="catalytic activity">
    <reaction evidence="7 8">
        <text>CMP + ATP = CDP + ADP</text>
        <dbReference type="Rhea" id="RHEA:11600"/>
        <dbReference type="ChEBI" id="CHEBI:30616"/>
        <dbReference type="ChEBI" id="CHEBI:58069"/>
        <dbReference type="ChEBI" id="CHEBI:60377"/>
        <dbReference type="ChEBI" id="CHEBI:456216"/>
        <dbReference type="EC" id="2.7.4.25"/>
    </reaction>
</comment>
<evidence type="ECO:0000256" key="2">
    <source>
        <dbReference type="ARBA" id="ARBA00022679"/>
    </source>
</evidence>
<keyword evidence="8" id="KW-0963">Cytoplasm</keyword>
<dbReference type="GO" id="GO:0005524">
    <property type="term" value="F:ATP binding"/>
    <property type="evidence" value="ECO:0007669"/>
    <property type="project" value="UniProtKB-UniRule"/>
</dbReference>
<comment type="caution">
    <text evidence="10">The sequence shown here is derived from an EMBL/GenBank/DDBJ whole genome shotgun (WGS) entry which is preliminary data.</text>
</comment>
<organism evidence="10 11">
    <name type="scientific">Botrimarina hoheduenensis</name>
    <dbReference type="NCBI Taxonomy" id="2528000"/>
    <lineage>
        <taxon>Bacteria</taxon>
        <taxon>Pseudomonadati</taxon>
        <taxon>Planctomycetota</taxon>
        <taxon>Planctomycetia</taxon>
        <taxon>Pirellulales</taxon>
        <taxon>Lacipirellulaceae</taxon>
        <taxon>Botrimarina</taxon>
    </lineage>
</organism>
<dbReference type="EMBL" id="SJPH01000001">
    <property type="protein sequence ID" value="TWT48444.1"/>
    <property type="molecule type" value="Genomic_DNA"/>
</dbReference>
<comment type="catalytic activity">
    <reaction evidence="6 8">
        <text>dCMP + ATP = dCDP + ADP</text>
        <dbReference type="Rhea" id="RHEA:25094"/>
        <dbReference type="ChEBI" id="CHEBI:30616"/>
        <dbReference type="ChEBI" id="CHEBI:57566"/>
        <dbReference type="ChEBI" id="CHEBI:58593"/>
        <dbReference type="ChEBI" id="CHEBI:456216"/>
        <dbReference type="EC" id="2.7.4.25"/>
    </reaction>
</comment>
<protein>
    <recommendedName>
        <fullName evidence="8">Cytidylate kinase</fullName>
        <shortName evidence="8">CK</shortName>
        <ecNumber evidence="8">2.7.4.25</ecNumber>
    </recommendedName>
    <alternativeName>
        <fullName evidence="8">Cytidine monophosphate kinase</fullName>
        <shortName evidence="8">CMP kinase</shortName>
    </alternativeName>
</protein>
<accession>A0A5C5WCQ0</accession>
<dbReference type="GO" id="GO:0036430">
    <property type="term" value="F:CMP kinase activity"/>
    <property type="evidence" value="ECO:0007669"/>
    <property type="project" value="RHEA"/>
</dbReference>
<dbReference type="InterPro" id="IPR027417">
    <property type="entry name" value="P-loop_NTPase"/>
</dbReference>
<dbReference type="HAMAP" id="MF_00238">
    <property type="entry name" value="Cytidyl_kinase_type1"/>
    <property type="match status" value="1"/>
</dbReference>
<evidence type="ECO:0000256" key="4">
    <source>
        <dbReference type="ARBA" id="ARBA00022777"/>
    </source>
</evidence>
<dbReference type="CDD" id="cd02020">
    <property type="entry name" value="CMPK"/>
    <property type="match status" value="1"/>
</dbReference>
<dbReference type="NCBIfam" id="TIGR00017">
    <property type="entry name" value="cmk"/>
    <property type="match status" value="1"/>
</dbReference>
<evidence type="ECO:0000259" key="9">
    <source>
        <dbReference type="Pfam" id="PF02224"/>
    </source>
</evidence>
<keyword evidence="5 8" id="KW-0067">ATP-binding</keyword>
<keyword evidence="2 8" id="KW-0808">Transferase</keyword>